<feature type="transmembrane region" description="Helical" evidence="1">
    <location>
        <begin position="164"/>
        <end position="186"/>
    </location>
</feature>
<accession>A0A0U2XFJ7</accession>
<feature type="transmembrane region" description="Helical" evidence="1">
    <location>
        <begin position="52"/>
        <end position="70"/>
    </location>
</feature>
<feature type="transmembrane region" description="Helical" evidence="1">
    <location>
        <begin position="134"/>
        <end position="157"/>
    </location>
</feature>
<keyword evidence="3" id="KW-1185">Reference proteome</keyword>
<feature type="transmembrane region" description="Helical" evidence="1">
    <location>
        <begin position="21"/>
        <end position="40"/>
    </location>
</feature>
<reference evidence="3" key="1">
    <citation type="submission" date="2015-12" db="EMBL/GenBank/DDBJ databases">
        <authorList>
            <person name="Lauer A."/>
            <person name="Humrighouse B."/>
            <person name="Loparev V."/>
            <person name="Shewmaker P.L."/>
            <person name="Whitney A.M."/>
            <person name="McLaughlin R.W."/>
        </authorList>
    </citation>
    <scope>NUCLEOTIDE SEQUENCE [LARGE SCALE GENOMIC DNA]</scope>
    <source>
        <strain evidence="3">LMG 26678</strain>
    </source>
</reference>
<evidence type="ECO:0008006" key="4">
    <source>
        <dbReference type="Google" id="ProtNLM"/>
    </source>
</evidence>
<dbReference type="EMBL" id="CP013655">
    <property type="protein sequence ID" value="ALS36077.1"/>
    <property type="molecule type" value="Genomic_DNA"/>
</dbReference>
<organism evidence="2 3">
    <name type="scientific">Enterococcus rotai</name>
    <dbReference type="NCBI Taxonomy" id="118060"/>
    <lineage>
        <taxon>Bacteria</taxon>
        <taxon>Bacillati</taxon>
        <taxon>Bacillota</taxon>
        <taxon>Bacilli</taxon>
        <taxon>Lactobacillales</taxon>
        <taxon>Enterococcaceae</taxon>
        <taxon>Enterococcus</taxon>
    </lineage>
</organism>
<proteinExistence type="predicted"/>
<dbReference type="RefSeq" id="WP_208929373.1">
    <property type="nucleotide sequence ID" value="NZ_CP013655.1"/>
</dbReference>
<feature type="transmembrane region" description="Helical" evidence="1">
    <location>
        <begin position="102"/>
        <end position="122"/>
    </location>
</feature>
<protein>
    <recommendedName>
        <fullName evidence="4">ABC-2 type transporter domain-containing protein</fullName>
    </recommendedName>
</protein>
<keyword evidence="1" id="KW-0812">Transmembrane</keyword>
<keyword evidence="1" id="KW-0472">Membrane</keyword>
<evidence type="ECO:0000313" key="2">
    <source>
        <dbReference type="EMBL" id="ALS36077.1"/>
    </source>
</evidence>
<dbReference type="KEGG" id="erx:ATZ35_02540"/>
<keyword evidence="1" id="KW-1133">Transmembrane helix</keyword>
<dbReference type="Proteomes" id="UP000067523">
    <property type="component" value="Chromosome"/>
</dbReference>
<sequence>MIRLLFLQKKALIPKKNVLELLIFYLFNPILSLLFFISIINFSNISINITSYLIYFSIFDSICVVINGLVESIRFERYYRITELISVTPYNILKLMTVRSTIYICQALLKLIFSLIFIELIYPIDIYSIPMLQFLFTLLSLYFSITGFTMLIVTISLNIANINLFLNIILSLLKIFTGVQFSILLFPVSLQYFSRILPITNGIIFLNNLILQKGNSIAYILFEVLIGTIYFFLSFQSYKFFYSKSKINGGFIFSDT</sequence>
<evidence type="ECO:0000313" key="3">
    <source>
        <dbReference type="Proteomes" id="UP000067523"/>
    </source>
</evidence>
<dbReference type="AlphaFoldDB" id="A0A0U2XFJ7"/>
<dbReference type="STRING" id="118060.ATZ35_02540"/>
<name>A0A0U2XFJ7_9ENTE</name>
<feature type="transmembrane region" description="Helical" evidence="1">
    <location>
        <begin position="217"/>
        <end position="235"/>
    </location>
</feature>
<gene>
    <name evidence="2" type="ORF">ATZ35_02540</name>
</gene>
<feature type="transmembrane region" description="Helical" evidence="1">
    <location>
        <begin position="192"/>
        <end position="210"/>
    </location>
</feature>
<evidence type="ECO:0000256" key="1">
    <source>
        <dbReference type="SAM" id="Phobius"/>
    </source>
</evidence>